<dbReference type="EMBL" id="PNHP01000003">
    <property type="protein sequence ID" value="PMC81504.1"/>
    <property type="molecule type" value="Genomic_DNA"/>
</dbReference>
<dbReference type="Gene3D" id="3.40.50.300">
    <property type="entry name" value="P-loop containing nucleotide triphosphate hydrolases"/>
    <property type="match status" value="1"/>
</dbReference>
<dbReference type="AlphaFoldDB" id="A0A2N6UIW1"/>
<dbReference type="RefSeq" id="WP_102198061.1">
    <property type="nucleotide sequence ID" value="NZ_PNHP01000003.1"/>
</dbReference>
<evidence type="ECO:0000313" key="1">
    <source>
        <dbReference type="EMBL" id="PMC81504.1"/>
    </source>
</evidence>
<organism evidence="1 2">
    <name type="scientific">Anaerococcus hydrogenalis</name>
    <dbReference type="NCBI Taxonomy" id="33029"/>
    <lineage>
        <taxon>Bacteria</taxon>
        <taxon>Bacillati</taxon>
        <taxon>Bacillota</taxon>
        <taxon>Tissierellia</taxon>
        <taxon>Tissierellales</taxon>
        <taxon>Peptoniphilaceae</taxon>
        <taxon>Anaerococcus</taxon>
    </lineage>
</organism>
<dbReference type="GeneID" id="84578655"/>
<name>A0A2N6UIW1_9FIRM</name>
<gene>
    <name evidence="1" type="ORF">CJ192_05610</name>
</gene>
<proteinExistence type="predicted"/>
<evidence type="ECO:0000313" key="2">
    <source>
        <dbReference type="Proteomes" id="UP000235658"/>
    </source>
</evidence>
<comment type="caution">
    <text evidence="1">The sequence shown here is derived from an EMBL/GenBank/DDBJ whole genome shotgun (WGS) entry which is preliminary data.</text>
</comment>
<dbReference type="Proteomes" id="UP000235658">
    <property type="component" value="Unassembled WGS sequence"/>
</dbReference>
<dbReference type="InterPro" id="IPR027417">
    <property type="entry name" value="P-loop_NTPase"/>
</dbReference>
<accession>A0A2N6UIW1</accession>
<protein>
    <submittedName>
        <fullName evidence="1">Uncharacterized protein</fullName>
    </submittedName>
</protein>
<sequence length="166" mass="19254">MKNNKLTYEKIAVKLCNKKEKTLGLINLGTKNQNQGLEIARSCARIKNTLYLDFTDLDNYNFDKNIEKIIVRDGDLSILNISIEDDMAKIVNSLKFKEMMENIKNSYDLILINEENYESLSFIMTKFEDGKIAFVKENKSKKEKFENSLDEYKKLSCPIVGVVYNI</sequence>
<reference evidence="1 2" key="1">
    <citation type="submission" date="2017-09" db="EMBL/GenBank/DDBJ databases">
        <title>Bacterial strain isolated from the female urinary microbiota.</title>
        <authorList>
            <person name="Thomas-White K."/>
            <person name="Kumar N."/>
            <person name="Forster S."/>
            <person name="Putonti C."/>
            <person name="Lawley T."/>
            <person name="Wolfe A.J."/>
        </authorList>
    </citation>
    <scope>NUCLEOTIDE SEQUENCE [LARGE SCALE GENOMIC DNA]</scope>
    <source>
        <strain evidence="1 2">UMB0204</strain>
    </source>
</reference>